<evidence type="ECO:0000256" key="9">
    <source>
        <dbReference type="ARBA" id="ARBA00023242"/>
    </source>
</evidence>
<keyword evidence="7" id="KW-0378">Hydrolase</keyword>
<dbReference type="InterPro" id="IPR047113">
    <property type="entry name" value="PA2G4/ARX1"/>
</dbReference>
<dbReference type="GO" id="GO:0006508">
    <property type="term" value="P:proteolysis"/>
    <property type="evidence" value="ECO:0007669"/>
    <property type="project" value="UniProtKB-KW"/>
</dbReference>
<dbReference type="InterPro" id="IPR036005">
    <property type="entry name" value="Creatinase/aminopeptidase-like"/>
</dbReference>
<evidence type="ECO:0000256" key="8">
    <source>
        <dbReference type="ARBA" id="ARBA00023049"/>
    </source>
</evidence>
<evidence type="ECO:0000256" key="4">
    <source>
        <dbReference type="ARBA" id="ARBA00022490"/>
    </source>
</evidence>
<dbReference type="Gene3D" id="1.10.10.10">
    <property type="entry name" value="Winged helix-like DNA-binding domain superfamily/Winged helix DNA-binding domain"/>
    <property type="match status" value="1"/>
</dbReference>
<evidence type="ECO:0000256" key="1">
    <source>
        <dbReference type="ARBA" id="ARBA00004123"/>
    </source>
</evidence>
<keyword evidence="5" id="KW-0645">Protease</keyword>
<keyword evidence="9" id="KW-0539">Nucleus</keyword>
<reference evidence="13 14" key="1">
    <citation type="submission" date="2017-04" db="EMBL/GenBank/DDBJ databases">
        <title>Draft genome of the yeast Clavispora lusitaniae type strain CBS 6936.</title>
        <authorList>
            <person name="Durrens P."/>
            <person name="Klopp C."/>
            <person name="Biteau N."/>
            <person name="Fitton-Ouhabi V."/>
            <person name="Dementhon K."/>
            <person name="Accoceberry I."/>
            <person name="Sherman D.J."/>
            <person name="Noel T."/>
        </authorList>
    </citation>
    <scope>NUCLEOTIDE SEQUENCE [LARGE SCALE GENOMIC DNA]</scope>
    <source>
        <strain evidence="13 14">CBS 6936</strain>
    </source>
</reference>
<keyword evidence="8 13" id="KW-0482">Metalloprotease</keyword>
<evidence type="ECO:0000256" key="5">
    <source>
        <dbReference type="ARBA" id="ARBA00022670"/>
    </source>
</evidence>
<comment type="function">
    <text evidence="12">Probable metalloprotease involved in proper assembly of pre-ribosomal particles during the biogenesis of the 60S ribosomal subunit. Accompanies the pre-60S particles to the cytoplasm.</text>
</comment>
<evidence type="ECO:0000256" key="2">
    <source>
        <dbReference type="ARBA" id="ARBA00004496"/>
    </source>
</evidence>
<dbReference type="GO" id="GO:0008237">
    <property type="term" value="F:metallopeptidase activity"/>
    <property type="evidence" value="ECO:0007669"/>
    <property type="project" value="UniProtKB-KW"/>
</dbReference>
<evidence type="ECO:0000256" key="6">
    <source>
        <dbReference type="ARBA" id="ARBA00022723"/>
    </source>
</evidence>
<dbReference type="KEGG" id="clus:A9F13_01g00627"/>
<dbReference type="Proteomes" id="UP000195602">
    <property type="component" value="Unassembled WGS sequence"/>
</dbReference>
<dbReference type="SUPFAM" id="SSF55920">
    <property type="entry name" value="Creatinase/aminopeptidase"/>
    <property type="match status" value="1"/>
</dbReference>
<keyword evidence="4" id="KW-0963">Cytoplasm</keyword>
<dbReference type="AlphaFoldDB" id="A0AA91T3W8"/>
<comment type="subcellular location">
    <subcellularLocation>
        <location evidence="2">Cytoplasm</location>
    </subcellularLocation>
    <subcellularLocation>
        <location evidence="1">Nucleus</location>
    </subcellularLocation>
</comment>
<dbReference type="EMBL" id="LYUB02000001">
    <property type="protein sequence ID" value="OVF10667.1"/>
    <property type="molecule type" value="Genomic_DNA"/>
</dbReference>
<gene>
    <name evidence="13" type="ORF">A9F13_01g00627</name>
</gene>
<dbReference type="PANTHER" id="PTHR10804">
    <property type="entry name" value="PROTEASE FAMILY M24 METHIONYL AMINOPEPTIDASE, AMINOPEPTIDASE P"/>
    <property type="match status" value="1"/>
</dbReference>
<dbReference type="GO" id="GO:0046872">
    <property type="term" value="F:metal ion binding"/>
    <property type="evidence" value="ECO:0007669"/>
    <property type="project" value="UniProtKB-KW"/>
</dbReference>
<comment type="similarity">
    <text evidence="3">Belongs to the peptidase M24 family.</text>
</comment>
<dbReference type="GO" id="GO:0005634">
    <property type="term" value="C:nucleus"/>
    <property type="evidence" value="ECO:0007669"/>
    <property type="project" value="UniProtKB-SubCell"/>
</dbReference>
<protein>
    <recommendedName>
        <fullName evidence="10">Probable metalloprotease ARX1</fullName>
    </recommendedName>
    <alternativeName>
        <fullName evidence="11">Associated with ribosomal export complex protein 1</fullName>
    </alternativeName>
</protein>
<sequence>MQLAVHQDDANILLNERNKLSESVLEKYRTAGNISQTTLKYLIQLINDSYHLGKTERPYSIQELCVLGDSMIMKLINNVYKDEDKVREKGIAHPVTFDVNEFVANVSPEFDVSSPQYILQAGDVVTISLGAQIDGYSALSSHTIVIYPQGIMVDNELKPEGPLLGPKADAVVASYIATEAAVALVGLALTPEKIQSIPGLANAPNAITGSLLRDVVNSIASSFGCVVVPGSKIRRIRRFLAGQAEGIVAEKDFKGVVWDESSQEAELLKKSTGTDLILSDNKKPEGTNVLSAVPTDDFVVEAGEVYNIDLRLCSTGDFKEKGLITLEDVDDPKTKPTIFIRDVAVTHHLRLKSARKLLSTVDKKFSVFPFKLTHTCESFPVNFENGDVHSQLNAIKDEIKVHKLGLSELSNRHLARPKPIQRVKHIPFAKILTTANPTGRHGIDASKLSLPGKEVPLPALGISALKLKSLLKFGTQASAVARESTTIVLNNNVNEVIRLTGGNKTIRPSWVHSQYQMSGEYMALVHALSQLVQDARFGIKMKEVQSFKLNANVLHLDETMQLD</sequence>
<dbReference type="InterPro" id="IPR036388">
    <property type="entry name" value="WH-like_DNA-bd_sf"/>
</dbReference>
<evidence type="ECO:0000256" key="12">
    <source>
        <dbReference type="ARBA" id="ARBA00034680"/>
    </source>
</evidence>
<evidence type="ECO:0000313" key="14">
    <source>
        <dbReference type="Proteomes" id="UP000195602"/>
    </source>
</evidence>
<dbReference type="PANTHER" id="PTHR10804:SF102">
    <property type="entry name" value="METALLOPROTEASE ARX1-RELATED"/>
    <property type="match status" value="1"/>
</dbReference>
<evidence type="ECO:0000256" key="7">
    <source>
        <dbReference type="ARBA" id="ARBA00022801"/>
    </source>
</evidence>
<accession>A0AA91T3W8</accession>
<evidence type="ECO:0000256" key="3">
    <source>
        <dbReference type="ARBA" id="ARBA00007319"/>
    </source>
</evidence>
<organism evidence="13 14">
    <name type="scientific">Clavispora lusitaniae</name>
    <name type="common">Candida lusitaniae</name>
    <dbReference type="NCBI Taxonomy" id="36911"/>
    <lineage>
        <taxon>Eukaryota</taxon>
        <taxon>Fungi</taxon>
        <taxon>Dikarya</taxon>
        <taxon>Ascomycota</taxon>
        <taxon>Saccharomycotina</taxon>
        <taxon>Pichiomycetes</taxon>
        <taxon>Metschnikowiaceae</taxon>
        <taxon>Clavispora</taxon>
    </lineage>
</organism>
<name>A0AA91T3W8_CLALS</name>
<dbReference type="Gene3D" id="3.90.230.10">
    <property type="entry name" value="Creatinase/methionine aminopeptidase superfamily"/>
    <property type="match status" value="1"/>
</dbReference>
<evidence type="ECO:0000256" key="10">
    <source>
        <dbReference type="ARBA" id="ARBA00026155"/>
    </source>
</evidence>
<evidence type="ECO:0000313" key="13">
    <source>
        <dbReference type="EMBL" id="OVF10667.1"/>
    </source>
</evidence>
<keyword evidence="6" id="KW-0479">Metal-binding</keyword>
<dbReference type="GO" id="GO:0005737">
    <property type="term" value="C:cytoplasm"/>
    <property type="evidence" value="ECO:0007669"/>
    <property type="project" value="UniProtKB-SubCell"/>
</dbReference>
<evidence type="ECO:0000256" key="11">
    <source>
        <dbReference type="ARBA" id="ARBA00033475"/>
    </source>
</evidence>
<comment type="caution">
    <text evidence="13">The sequence shown here is derived from an EMBL/GenBank/DDBJ whole genome shotgun (WGS) entry which is preliminary data.</text>
</comment>
<proteinExistence type="inferred from homology"/>